<evidence type="ECO:0000313" key="12">
    <source>
        <dbReference type="EMBL" id="MDY0871115.1"/>
    </source>
</evidence>
<feature type="compositionally biased region" description="Basic and acidic residues" evidence="10">
    <location>
        <begin position="239"/>
        <end position="255"/>
    </location>
</feature>
<sequence length="713" mass="72591">MRILITRPREDADSFAASLAARGIDVAVEPLLTIQPVPNPPIDLGNVQAVLFTSANGARCFAAAEARRDIKVFTVGDGSATTARALGFTDIESAAGDVTSLATLVADRLKAGDGALLHAAGSSLAGDLKGQLEAAGFTVRRVTLYDAVPASELPPGTLMNLRLGGIDAVALFSPRSARTFVDLWRKAGGAKDGLKDVTALCLSAAVARELKDLDWRRVEIAAQPDIAALLALVDAEQKRRETEMSHPATEGKDGRAPGTAAEIDEKTRAAAASDAVAGAAIVAAMPKPASTGRGGALVLGLIAGAVAGAGMVVAEPYWRPYLPIAAVPATDANALTALQADVAALKDALGNREAVDSEARHDIEALQSEITSWKDQLAQATGNTANTATPLDLGPIEMRLAALEDQLKNLPAPEAAAAASTSDATSAAMPEVPAADVSALTARIAELEGKFAALGDTTTRLDFLSNETAAQKAQIETTKAKLDNVSALGDRLTALETQAKSLGVDLGNLSQENAEAGFKRQRAAALVLTVGQLRAALGSEAPFAAELAATEDLGRADADLAARLAPTLGALKPFANDGAPTLAQLQAAFPAEKIAQGAAADTAGESVGIETSWLQKTFARLSELVTVRPVGEVEGDGALAHLARGEARLSSGDLAGAAAEIKALTGQAGEAAKVWLSQAEARLAVDAAGADLAVISAEALAPAVGAPAAEPSN</sequence>
<comment type="pathway">
    <text evidence="1 9">Porphyrin-containing compound metabolism; protoporphyrin-IX biosynthesis; coproporphyrinogen-III from 5-aminolevulinate: step 3/4.</text>
</comment>
<protein>
    <recommendedName>
        <fullName evidence="7 9">Uroporphyrinogen-III synthase</fullName>
        <ecNumber evidence="3 9">4.2.1.75</ecNumber>
    </recommendedName>
</protein>
<organism evidence="12 13">
    <name type="scientific">Dongia rigui</name>
    <dbReference type="NCBI Taxonomy" id="940149"/>
    <lineage>
        <taxon>Bacteria</taxon>
        <taxon>Pseudomonadati</taxon>
        <taxon>Pseudomonadota</taxon>
        <taxon>Alphaproteobacteria</taxon>
        <taxon>Rhodospirillales</taxon>
        <taxon>Dongiaceae</taxon>
        <taxon>Dongia</taxon>
    </lineage>
</organism>
<evidence type="ECO:0000256" key="3">
    <source>
        <dbReference type="ARBA" id="ARBA00013109"/>
    </source>
</evidence>
<dbReference type="CDD" id="cd06578">
    <property type="entry name" value="HemD"/>
    <property type="match status" value="1"/>
</dbReference>
<dbReference type="SUPFAM" id="SSF69618">
    <property type="entry name" value="HemD-like"/>
    <property type="match status" value="1"/>
</dbReference>
<evidence type="ECO:0000259" key="11">
    <source>
        <dbReference type="Pfam" id="PF02602"/>
    </source>
</evidence>
<evidence type="ECO:0000256" key="10">
    <source>
        <dbReference type="SAM" id="MobiDB-lite"/>
    </source>
</evidence>
<dbReference type="InterPro" id="IPR039793">
    <property type="entry name" value="UROS/Hem4"/>
</dbReference>
<evidence type="ECO:0000256" key="4">
    <source>
        <dbReference type="ARBA" id="ARBA00023239"/>
    </source>
</evidence>
<evidence type="ECO:0000256" key="8">
    <source>
        <dbReference type="ARBA" id="ARBA00048617"/>
    </source>
</evidence>
<evidence type="ECO:0000256" key="2">
    <source>
        <dbReference type="ARBA" id="ARBA00008133"/>
    </source>
</evidence>
<feature type="domain" description="Tetrapyrrole biosynthesis uroporphyrinogen III synthase" evidence="11">
    <location>
        <begin position="14"/>
        <end position="230"/>
    </location>
</feature>
<dbReference type="Pfam" id="PF02602">
    <property type="entry name" value="HEM4"/>
    <property type="match status" value="1"/>
</dbReference>
<dbReference type="Proteomes" id="UP001271769">
    <property type="component" value="Unassembled WGS sequence"/>
</dbReference>
<accession>A0ABU5DVZ7</accession>
<evidence type="ECO:0000256" key="9">
    <source>
        <dbReference type="RuleBase" id="RU366031"/>
    </source>
</evidence>
<gene>
    <name evidence="12" type="ORF">SMD31_04250</name>
</gene>
<dbReference type="PANTHER" id="PTHR38042">
    <property type="entry name" value="UROPORPHYRINOGEN-III SYNTHASE, CHLOROPLASTIC"/>
    <property type="match status" value="1"/>
</dbReference>
<evidence type="ECO:0000256" key="5">
    <source>
        <dbReference type="ARBA" id="ARBA00023244"/>
    </source>
</evidence>
<comment type="similarity">
    <text evidence="2 9">Belongs to the uroporphyrinogen-III synthase family.</text>
</comment>
<dbReference type="EMBL" id="JAXCLX010000001">
    <property type="protein sequence ID" value="MDY0871115.1"/>
    <property type="molecule type" value="Genomic_DNA"/>
</dbReference>
<evidence type="ECO:0000313" key="13">
    <source>
        <dbReference type="Proteomes" id="UP001271769"/>
    </source>
</evidence>
<evidence type="ECO:0000256" key="1">
    <source>
        <dbReference type="ARBA" id="ARBA00004772"/>
    </source>
</evidence>
<keyword evidence="13" id="KW-1185">Reference proteome</keyword>
<keyword evidence="4 9" id="KW-0456">Lyase</keyword>
<dbReference type="EC" id="4.2.1.75" evidence="3 9"/>
<feature type="region of interest" description="Disordered" evidence="10">
    <location>
        <begin position="239"/>
        <end position="259"/>
    </location>
</feature>
<comment type="function">
    <text evidence="6 9">Catalyzes cyclization of the linear tetrapyrrole, hydroxymethylbilane, to the macrocyclic uroporphyrinogen III.</text>
</comment>
<dbReference type="InterPro" id="IPR003754">
    <property type="entry name" value="4pyrrol_synth_uPrphyn_synth"/>
</dbReference>
<dbReference type="RefSeq" id="WP_320499482.1">
    <property type="nucleotide sequence ID" value="NZ_JAXCLX010000001.1"/>
</dbReference>
<proteinExistence type="inferred from homology"/>
<evidence type="ECO:0000256" key="6">
    <source>
        <dbReference type="ARBA" id="ARBA00037589"/>
    </source>
</evidence>
<keyword evidence="5 9" id="KW-0627">Porphyrin biosynthesis</keyword>
<comment type="caution">
    <text evidence="12">The sequence shown here is derived from an EMBL/GenBank/DDBJ whole genome shotgun (WGS) entry which is preliminary data.</text>
</comment>
<reference evidence="12 13" key="1">
    <citation type="journal article" date="2013" name="Antonie Van Leeuwenhoek">
        <title>Dongia rigui sp. nov., isolated from freshwater of a large wetland in Korea.</title>
        <authorList>
            <person name="Baik K.S."/>
            <person name="Hwang Y.M."/>
            <person name="Choi J.S."/>
            <person name="Kwon J."/>
            <person name="Seong C.N."/>
        </authorList>
    </citation>
    <scope>NUCLEOTIDE SEQUENCE [LARGE SCALE GENOMIC DNA]</scope>
    <source>
        <strain evidence="12 13">04SU4-P</strain>
    </source>
</reference>
<dbReference type="PANTHER" id="PTHR38042:SF1">
    <property type="entry name" value="UROPORPHYRINOGEN-III SYNTHASE, CHLOROPLASTIC"/>
    <property type="match status" value="1"/>
</dbReference>
<dbReference type="Gene3D" id="3.40.50.10090">
    <property type="match status" value="2"/>
</dbReference>
<comment type="catalytic activity">
    <reaction evidence="8 9">
        <text>hydroxymethylbilane = uroporphyrinogen III + H2O</text>
        <dbReference type="Rhea" id="RHEA:18965"/>
        <dbReference type="ChEBI" id="CHEBI:15377"/>
        <dbReference type="ChEBI" id="CHEBI:57308"/>
        <dbReference type="ChEBI" id="CHEBI:57845"/>
        <dbReference type="EC" id="4.2.1.75"/>
    </reaction>
</comment>
<dbReference type="InterPro" id="IPR036108">
    <property type="entry name" value="4pyrrol_syn_uPrphyn_synt_sf"/>
</dbReference>
<dbReference type="GO" id="GO:0004852">
    <property type="term" value="F:uroporphyrinogen-III synthase activity"/>
    <property type="evidence" value="ECO:0007669"/>
    <property type="project" value="UniProtKB-EC"/>
</dbReference>
<evidence type="ECO:0000256" key="7">
    <source>
        <dbReference type="ARBA" id="ARBA00040167"/>
    </source>
</evidence>
<name>A0ABU5DVZ7_9PROT</name>